<comment type="function">
    <text evidence="11">Channel that opens in response to stretch forces in the membrane lipid bilayer. May participate in the regulation of osmotic pressure changes within the cell.</text>
</comment>
<keyword evidence="10 11" id="KW-0407">Ion channel</keyword>
<keyword evidence="8 11" id="KW-0406">Ion transport</keyword>
<dbReference type="PANTHER" id="PTHR30266:SF2">
    <property type="entry name" value="LARGE-CONDUCTANCE MECHANOSENSITIVE CHANNEL"/>
    <property type="match status" value="1"/>
</dbReference>
<evidence type="ECO:0000256" key="11">
    <source>
        <dbReference type="HAMAP-Rule" id="MF_00115"/>
    </source>
</evidence>
<evidence type="ECO:0000256" key="7">
    <source>
        <dbReference type="ARBA" id="ARBA00022989"/>
    </source>
</evidence>
<dbReference type="Gene3D" id="1.10.1200.120">
    <property type="entry name" value="Large-conductance mechanosensitive channel, MscL, domain 1"/>
    <property type="match status" value="1"/>
</dbReference>
<keyword evidence="3 11" id="KW-0813">Transport</keyword>
<keyword evidence="4 11" id="KW-1003">Cell membrane</keyword>
<organism evidence="12 13">
    <name type="scientific">Tahibacter amnicola</name>
    <dbReference type="NCBI Taxonomy" id="2976241"/>
    <lineage>
        <taxon>Bacteria</taxon>
        <taxon>Pseudomonadati</taxon>
        <taxon>Pseudomonadota</taxon>
        <taxon>Gammaproteobacteria</taxon>
        <taxon>Lysobacterales</taxon>
        <taxon>Rhodanobacteraceae</taxon>
        <taxon>Tahibacter</taxon>
    </lineage>
</organism>
<evidence type="ECO:0000313" key="12">
    <source>
        <dbReference type="EMBL" id="UXI68835.1"/>
    </source>
</evidence>
<dbReference type="PRINTS" id="PR01264">
    <property type="entry name" value="MECHCHANNEL"/>
</dbReference>
<comment type="subunit">
    <text evidence="11">Homopentamer.</text>
</comment>
<keyword evidence="6 11" id="KW-0812">Transmembrane</keyword>
<dbReference type="Pfam" id="PF01741">
    <property type="entry name" value="MscL"/>
    <property type="match status" value="1"/>
</dbReference>
<comment type="subcellular location">
    <subcellularLocation>
        <location evidence="11">Cell inner membrane</location>
        <topology evidence="11">Multi-pass membrane protein</topology>
    </subcellularLocation>
    <subcellularLocation>
        <location evidence="1">Cell membrane</location>
        <topology evidence="1">Multi-pass membrane protein</topology>
    </subcellularLocation>
</comment>
<keyword evidence="13" id="KW-1185">Reference proteome</keyword>
<evidence type="ECO:0000256" key="5">
    <source>
        <dbReference type="ARBA" id="ARBA00022519"/>
    </source>
</evidence>
<feature type="transmembrane region" description="Helical" evidence="11">
    <location>
        <begin position="45"/>
        <end position="62"/>
    </location>
</feature>
<evidence type="ECO:0000256" key="4">
    <source>
        <dbReference type="ARBA" id="ARBA00022475"/>
    </source>
</evidence>
<dbReference type="SUPFAM" id="SSF81330">
    <property type="entry name" value="Gated mechanosensitive channel"/>
    <property type="match status" value="1"/>
</dbReference>
<dbReference type="NCBIfam" id="NF001843">
    <property type="entry name" value="PRK00567.1-4"/>
    <property type="match status" value="1"/>
</dbReference>
<name>A0ABY6BG71_9GAMM</name>
<evidence type="ECO:0000256" key="3">
    <source>
        <dbReference type="ARBA" id="ARBA00022448"/>
    </source>
</evidence>
<evidence type="ECO:0000256" key="9">
    <source>
        <dbReference type="ARBA" id="ARBA00023136"/>
    </source>
</evidence>
<proteinExistence type="inferred from homology"/>
<evidence type="ECO:0000256" key="6">
    <source>
        <dbReference type="ARBA" id="ARBA00022692"/>
    </source>
</evidence>
<keyword evidence="5 11" id="KW-0997">Cell inner membrane</keyword>
<dbReference type="InterPro" id="IPR019823">
    <property type="entry name" value="Mechanosensitive_channel_CS"/>
</dbReference>
<dbReference type="InterPro" id="IPR037673">
    <property type="entry name" value="MSC/AndL"/>
</dbReference>
<feature type="transmembrane region" description="Helical" evidence="11">
    <location>
        <begin position="82"/>
        <end position="101"/>
    </location>
</feature>
<reference evidence="12" key="1">
    <citation type="submission" date="2022-09" db="EMBL/GenBank/DDBJ databases">
        <title>Tahibacter sp. nov., isolated from a fresh water.</title>
        <authorList>
            <person name="Baek J.H."/>
            <person name="Lee J.K."/>
            <person name="Kim J.M."/>
            <person name="Jeon C.O."/>
        </authorList>
    </citation>
    <scope>NUCLEOTIDE SEQUENCE</scope>
    <source>
        <strain evidence="12">W38</strain>
    </source>
</reference>
<dbReference type="PROSITE" id="PS01327">
    <property type="entry name" value="MSCL"/>
    <property type="match status" value="1"/>
</dbReference>
<dbReference type="InterPro" id="IPR036019">
    <property type="entry name" value="MscL_channel"/>
</dbReference>
<keyword evidence="9 11" id="KW-0472">Membrane</keyword>
<dbReference type="RefSeq" id="WP_261695794.1">
    <property type="nucleotide sequence ID" value="NZ_CP104694.1"/>
</dbReference>
<evidence type="ECO:0000256" key="8">
    <source>
        <dbReference type="ARBA" id="ARBA00023065"/>
    </source>
</evidence>
<accession>A0ABY6BG71</accession>
<evidence type="ECO:0000256" key="2">
    <source>
        <dbReference type="ARBA" id="ARBA00007254"/>
    </source>
</evidence>
<dbReference type="NCBIfam" id="TIGR00220">
    <property type="entry name" value="mscL"/>
    <property type="match status" value="1"/>
</dbReference>
<evidence type="ECO:0000313" key="13">
    <source>
        <dbReference type="Proteomes" id="UP001064632"/>
    </source>
</evidence>
<protein>
    <recommendedName>
        <fullName evidence="11">Large-conductance mechanosensitive channel</fullName>
    </recommendedName>
</protein>
<evidence type="ECO:0000256" key="10">
    <source>
        <dbReference type="ARBA" id="ARBA00023303"/>
    </source>
</evidence>
<dbReference type="InterPro" id="IPR001185">
    <property type="entry name" value="MS_channel"/>
</dbReference>
<evidence type="ECO:0000256" key="1">
    <source>
        <dbReference type="ARBA" id="ARBA00004651"/>
    </source>
</evidence>
<dbReference type="EMBL" id="CP104694">
    <property type="protein sequence ID" value="UXI68835.1"/>
    <property type="molecule type" value="Genomic_DNA"/>
</dbReference>
<keyword evidence="7 11" id="KW-1133">Transmembrane helix</keyword>
<dbReference type="PANTHER" id="PTHR30266">
    <property type="entry name" value="MECHANOSENSITIVE CHANNEL MSCL"/>
    <property type="match status" value="1"/>
</dbReference>
<dbReference type="Proteomes" id="UP001064632">
    <property type="component" value="Chromosome"/>
</dbReference>
<feature type="transmembrane region" description="Helical" evidence="11">
    <location>
        <begin position="12"/>
        <end position="33"/>
    </location>
</feature>
<comment type="similarity">
    <text evidence="2 11">Belongs to the MscL family.</text>
</comment>
<gene>
    <name evidence="11 12" type="primary">mscL</name>
    <name evidence="12" type="ORF">N4264_04040</name>
</gene>
<dbReference type="HAMAP" id="MF_00115">
    <property type="entry name" value="MscL"/>
    <property type="match status" value="1"/>
</dbReference>
<sequence length="140" mass="15117">MSFFSEFKAFAMRGNVVDLAVGVIIGAAFGDIVKALVDNVMMPPIGYLIGGIDFSSLVWRIGDPAIAKDGTITGGILIKYGLFLNTLIKFTIIAFAIFLVVKVINRMTRRQPAPGEMPADVKLLTEIRDLLAKDKATPTA</sequence>